<dbReference type="InterPro" id="IPR036271">
    <property type="entry name" value="Tet_transcr_reg_TetR-rel_C_sf"/>
</dbReference>
<keyword evidence="4" id="KW-0804">Transcription</keyword>
<dbReference type="EMBL" id="JYIX01000040">
    <property type="protein sequence ID" value="KJL30677.1"/>
    <property type="molecule type" value="Genomic_DNA"/>
</dbReference>
<dbReference type="GO" id="GO:0003700">
    <property type="term" value="F:DNA-binding transcription factor activity"/>
    <property type="evidence" value="ECO:0007669"/>
    <property type="project" value="TreeGrafter"/>
</dbReference>
<dbReference type="Proteomes" id="UP000033740">
    <property type="component" value="Unassembled WGS sequence"/>
</dbReference>
<feature type="domain" description="HTH tetR-type" evidence="6">
    <location>
        <begin position="21"/>
        <end position="81"/>
    </location>
</feature>
<keyword evidence="2" id="KW-0805">Transcription regulation</keyword>
<accession>A0A0F0LBW8</accession>
<organism evidence="7 8">
    <name type="scientific">Microbacterium azadirachtae</name>
    <dbReference type="NCBI Taxonomy" id="582680"/>
    <lineage>
        <taxon>Bacteria</taxon>
        <taxon>Bacillati</taxon>
        <taxon>Actinomycetota</taxon>
        <taxon>Actinomycetes</taxon>
        <taxon>Micrococcales</taxon>
        <taxon>Microbacteriaceae</taxon>
        <taxon>Microbacterium</taxon>
    </lineage>
</organism>
<dbReference type="PANTHER" id="PTHR30055">
    <property type="entry name" value="HTH-TYPE TRANSCRIPTIONAL REGULATOR RUTR"/>
    <property type="match status" value="1"/>
</dbReference>
<dbReference type="GO" id="GO:0000976">
    <property type="term" value="F:transcription cis-regulatory region binding"/>
    <property type="evidence" value="ECO:0007669"/>
    <property type="project" value="TreeGrafter"/>
</dbReference>
<keyword evidence="1" id="KW-0678">Repressor</keyword>
<dbReference type="Gene3D" id="1.10.357.10">
    <property type="entry name" value="Tetracycline Repressor, domain 2"/>
    <property type="match status" value="1"/>
</dbReference>
<dbReference type="SUPFAM" id="SSF48498">
    <property type="entry name" value="Tetracyclin repressor-like, C-terminal domain"/>
    <property type="match status" value="1"/>
</dbReference>
<reference evidence="7 8" key="1">
    <citation type="submission" date="2015-02" db="EMBL/GenBank/DDBJ databases">
        <title>Draft genome sequences of ten Microbacterium spp. with emphasis on heavy metal contaminated environments.</title>
        <authorList>
            <person name="Corretto E."/>
        </authorList>
    </citation>
    <scope>NUCLEOTIDE SEQUENCE [LARGE SCALE GENOMIC DNA]</scope>
    <source>
        <strain evidence="7 8">ARN176</strain>
    </source>
</reference>
<evidence type="ECO:0000313" key="7">
    <source>
        <dbReference type="EMBL" id="KJL30677.1"/>
    </source>
</evidence>
<feature type="DNA-binding region" description="H-T-H motif" evidence="5">
    <location>
        <begin position="44"/>
        <end position="63"/>
    </location>
</feature>
<keyword evidence="3 5" id="KW-0238">DNA-binding</keyword>
<name>A0A0F0LBW8_9MICO</name>
<dbReference type="InterPro" id="IPR009057">
    <property type="entry name" value="Homeodomain-like_sf"/>
</dbReference>
<dbReference type="PROSITE" id="PS50977">
    <property type="entry name" value="HTH_TETR_2"/>
    <property type="match status" value="1"/>
</dbReference>
<dbReference type="Pfam" id="PF00440">
    <property type="entry name" value="TetR_N"/>
    <property type="match status" value="1"/>
</dbReference>
<evidence type="ECO:0000256" key="3">
    <source>
        <dbReference type="ARBA" id="ARBA00023125"/>
    </source>
</evidence>
<evidence type="ECO:0000259" key="6">
    <source>
        <dbReference type="PROSITE" id="PS50977"/>
    </source>
</evidence>
<keyword evidence="8" id="KW-1185">Reference proteome</keyword>
<dbReference type="RefSeq" id="WP_045273682.1">
    <property type="nucleotide sequence ID" value="NZ_JYIX01000040.1"/>
</dbReference>
<dbReference type="Pfam" id="PF13977">
    <property type="entry name" value="TetR_C_6"/>
    <property type="match status" value="1"/>
</dbReference>
<evidence type="ECO:0000313" key="8">
    <source>
        <dbReference type="Proteomes" id="UP000033740"/>
    </source>
</evidence>
<comment type="caution">
    <text evidence="7">The sequence shown here is derived from an EMBL/GenBank/DDBJ whole genome shotgun (WGS) entry which is preliminary data.</text>
</comment>
<evidence type="ECO:0000256" key="4">
    <source>
        <dbReference type="ARBA" id="ARBA00023163"/>
    </source>
</evidence>
<dbReference type="AlphaFoldDB" id="A0A0F0LBW8"/>
<dbReference type="PROSITE" id="PS01081">
    <property type="entry name" value="HTH_TETR_1"/>
    <property type="match status" value="1"/>
</dbReference>
<protein>
    <submittedName>
        <fullName evidence="7">HTH-type transcriptional regulator TtgR</fullName>
    </submittedName>
</protein>
<evidence type="ECO:0000256" key="2">
    <source>
        <dbReference type="ARBA" id="ARBA00023015"/>
    </source>
</evidence>
<proteinExistence type="predicted"/>
<dbReference type="SUPFAM" id="SSF46689">
    <property type="entry name" value="Homeodomain-like"/>
    <property type="match status" value="1"/>
</dbReference>
<dbReference type="InterPro" id="IPR039538">
    <property type="entry name" value="BetI_C"/>
</dbReference>
<sequence length="211" mass="23654">MPAEEAQASAEPRAHGYAVGQRTRARIQGAALREFAEYGYRGSTMTRIAERVGISEAGLRHHFRSKDELLVEILRDRDRASDRNWEAAGRPVGKADLAYNRRLLELNVTVPDLARLFAVVVGESVTVEHPAAEWARERYRSISTTMAYSVRGGIESGEYRADIDPDQIARQIIAVMDGLQTQWLLDPERIDLVADFEAYATALIRDLRVDG</sequence>
<dbReference type="InterPro" id="IPR050109">
    <property type="entry name" value="HTH-type_TetR-like_transc_reg"/>
</dbReference>
<dbReference type="InterPro" id="IPR023772">
    <property type="entry name" value="DNA-bd_HTH_TetR-type_CS"/>
</dbReference>
<gene>
    <name evidence="7" type="primary">ttgR_2</name>
    <name evidence="7" type="ORF">RS86_03617</name>
</gene>
<dbReference type="PATRIC" id="fig|582680.6.peg.3703"/>
<evidence type="ECO:0000256" key="5">
    <source>
        <dbReference type="PROSITE-ProRule" id="PRU00335"/>
    </source>
</evidence>
<evidence type="ECO:0000256" key="1">
    <source>
        <dbReference type="ARBA" id="ARBA00022491"/>
    </source>
</evidence>
<dbReference type="PRINTS" id="PR00455">
    <property type="entry name" value="HTHTETR"/>
</dbReference>
<dbReference type="InterPro" id="IPR001647">
    <property type="entry name" value="HTH_TetR"/>
</dbReference>
<dbReference type="STRING" id="582680.RS86_03617"/>
<dbReference type="PANTHER" id="PTHR30055:SF234">
    <property type="entry name" value="HTH-TYPE TRANSCRIPTIONAL REGULATOR BETI"/>
    <property type="match status" value="1"/>
</dbReference>